<evidence type="ECO:0008006" key="3">
    <source>
        <dbReference type="Google" id="ProtNLM"/>
    </source>
</evidence>
<protein>
    <recommendedName>
        <fullName evidence="3">DUF736 domain-containing protein</fullName>
    </recommendedName>
</protein>
<keyword evidence="2" id="KW-1185">Reference proteome</keyword>
<dbReference type="InterPro" id="IPR007948">
    <property type="entry name" value="DUF736"/>
</dbReference>
<dbReference type="PATRIC" id="fig|1121022.4.peg.3589"/>
<sequence>MSAIGKFQSAGAEIVGEIYTIDIQLQNVRLVREENPANDDAPSHRIYAGRAEIGAAWTKASRENRPYLSLKLDDPSFKAPIFATLFQDEPGEYTLVWSRSRT</sequence>
<name>V4R6D8_9CAUL</name>
<dbReference type="Pfam" id="PF05284">
    <property type="entry name" value="DUF736"/>
    <property type="match status" value="1"/>
</dbReference>
<accession>V4R6D8</accession>
<dbReference type="RefSeq" id="WP_018083456.1">
    <property type="nucleotide sequence ID" value="NZ_AQWM01000032.1"/>
</dbReference>
<evidence type="ECO:0000313" key="1">
    <source>
        <dbReference type="EMBL" id="ESQ87038.1"/>
    </source>
</evidence>
<evidence type="ECO:0000313" key="2">
    <source>
        <dbReference type="Proteomes" id="UP000017837"/>
    </source>
</evidence>
<organism evidence="1 2">
    <name type="scientific">Asticcacaulis benevestitus DSM 16100 = ATCC BAA-896</name>
    <dbReference type="NCBI Taxonomy" id="1121022"/>
    <lineage>
        <taxon>Bacteria</taxon>
        <taxon>Pseudomonadati</taxon>
        <taxon>Pseudomonadota</taxon>
        <taxon>Alphaproteobacteria</taxon>
        <taxon>Caulobacterales</taxon>
        <taxon>Caulobacteraceae</taxon>
        <taxon>Asticcacaulis</taxon>
    </lineage>
</organism>
<dbReference type="OrthoDB" id="9800788at2"/>
<dbReference type="Proteomes" id="UP000017837">
    <property type="component" value="Unassembled WGS sequence"/>
</dbReference>
<reference evidence="1 2" key="1">
    <citation type="journal article" date="2014" name="Nature">
        <title>Sequential evolution of bacterial morphology by co-option of a developmental regulator.</title>
        <authorList>
            <person name="Jiang C."/>
            <person name="Brown P.J."/>
            <person name="Ducret A."/>
            <person name="Brun Y.V."/>
        </authorList>
    </citation>
    <scope>NUCLEOTIDE SEQUENCE [LARGE SCALE GENOMIC DNA]</scope>
    <source>
        <strain evidence="1 2">DSM 16100</strain>
    </source>
</reference>
<dbReference type="STRING" id="1121022.GCA_000376105_03773"/>
<comment type="caution">
    <text evidence="1">The sequence shown here is derived from an EMBL/GenBank/DDBJ whole genome shotgun (WGS) entry which is preliminary data.</text>
</comment>
<dbReference type="AlphaFoldDB" id="V4R6D8"/>
<proteinExistence type="predicted"/>
<gene>
    <name evidence="1" type="ORF">ABENE_17570</name>
</gene>
<dbReference type="EMBL" id="AWGB01000047">
    <property type="protein sequence ID" value="ESQ87038.1"/>
    <property type="molecule type" value="Genomic_DNA"/>
</dbReference>
<dbReference type="eggNOG" id="COG5489">
    <property type="taxonomic scope" value="Bacteria"/>
</dbReference>